<organism evidence="2 3">
    <name type="scientific">Spirosoma soli</name>
    <dbReference type="NCBI Taxonomy" id="1770529"/>
    <lineage>
        <taxon>Bacteria</taxon>
        <taxon>Pseudomonadati</taxon>
        <taxon>Bacteroidota</taxon>
        <taxon>Cytophagia</taxon>
        <taxon>Cytophagales</taxon>
        <taxon>Cytophagaceae</taxon>
        <taxon>Spirosoma</taxon>
    </lineage>
</organism>
<dbReference type="Proteomes" id="UP001597469">
    <property type="component" value="Unassembled WGS sequence"/>
</dbReference>
<keyword evidence="1" id="KW-0732">Signal</keyword>
<dbReference type="PROSITE" id="PS51318">
    <property type="entry name" value="TAT"/>
    <property type="match status" value="1"/>
</dbReference>
<feature type="signal peptide" evidence="1">
    <location>
        <begin position="1"/>
        <end position="36"/>
    </location>
</feature>
<dbReference type="NCBIfam" id="TIGR01409">
    <property type="entry name" value="TAT_signal_seq"/>
    <property type="match status" value="1"/>
</dbReference>
<dbReference type="InterPro" id="IPR007061">
    <property type="entry name" value="MST-like"/>
</dbReference>
<proteinExistence type="predicted"/>
<dbReference type="InterPro" id="IPR034660">
    <property type="entry name" value="DinB/YfiT-like"/>
</dbReference>
<protein>
    <submittedName>
        <fullName evidence="2">DinB family protein</fullName>
    </submittedName>
</protein>
<dbReference type="RefSeq" id="WP_381521718.1">
    <property type="nucleotide sequence ID" value="NZ_JBHULN010000004.1"/>
</dbReference>
<dbReference type="InterPro" id="IPR019546">
    <property type="entry name" value="TAT_signal_bac_arc"/>
</dbReference>
<reference evidence="3" key="1">
    <citation type="journal article" date="2019" name="Int. J. Syst. Evol. Microbiol.">
        <title>The Global Catalogue of Microorganisms (GCM) 10K type strain sequencing project: providing services to taxonomists for standard genome sequencing and annotation.</title>
        <authorList>
            <consortium name="The Broad Institute Genomics Platform"/>
            <consortium name="The Broad Institute Genome Sequencing Center for Infectious Disease"/>
            <person name="Wu L."/>
            <person name="Ma J."/>
        </authorList>
    </citation>
    <scope>NUCLEOTIDE SEQUENCE [LARGE SCALE GENOMIC DNA]</scope>
    <source>
        <strain evidence="3">KCTC 42805</strain>
    </source>
</reference>
<evidence type="ECO:0000313" key="3">
    <source>
        <dbReference type="Proteomes" id="UP001597469"/>
    </source>
</evidence>
<evidence type="ECO:0000256" key="1">
    <source>
        <dbReference type="SAM" id="SignalP"/>
    </source>
</evidence>
<name>A0ABW5M129_9BACT</name>
<feature type="chain" id="PRO_5046715792" evidence="1">
    <location>
        <begin position="37"/>
        <end position="221"/>
    </location>
</feature>
<gene>
    <name evidence="2" type="ORF">ACFSUS_08990</name>
</gene>
<dbReference type="InterPro" id="IPR006311">
    <property type="entry name" value="TAT_signal"/>
</dbReference>
<dbReference type="EMBL" id="JBHULN010000004">
    <property type="protein sequence ID" value="MFD2570765.1"/>
    <property type="molecule type" value="Genomic_DNA"/>
</dbReference>
<dbReference type="SUPFAM" id="SSF109854">
    <property type="entry name" value="DinB/YfiT-like putative metalloenzymes"/>
    <property type="match status" value="1"/>
</dbReference>
<evidence type="ECO:0000313" key="2">
    <source>
        <dbReference type="EMBL" id="MFD2570765.1"/>
    </source>
</evidence>
<dbReference type="Gene3D" id="1.20.120.450">
    <property type="entry name" value="dinb family like domain"/>
    <property type="match status" value="1"/>
</dbReference>
<sequence length="221" mass="25068">MNRFPRAFSRRKFINGSLAATAGLTLPGLLPQPALAHALPPKNNLLVIGPLEGYSPQIGTLVSMMNYNRDTILRSVKGMTTEQLDFLFDPHANTIGGLLMHLAAVDKFYQINSFEGRQEFNEAEKKEWGAGLELGDLGRKEIKGHDAQFYIDKLTTVRAKTLELLKTKDDKWLLELDPVWSKQEPVNTYWKWFHVCEHESNHRGQISWLKSRLPGAKPAKD</sequence>
<comment type="caution">
    <text evidence="2">The sequence shown here is derived from an EMBL/GenBank/DDBJ whole genome shotgun (WGS) entry which is preliminary data.</text>
</comment>
<dbReference type="Pfam" id="PF04978">
    <property type="entry name" value="MST"/>
    <property type="match status" value="1"/>
</dbReference>
<keyword evidence="3" id="KW-1185">Reference proteome</keyword>
<accession>A0ABW5M129</accession>